<feature type="compositionally biased region" description="Polar residues" evidence="1">
    <location>
        <begin position="706"/>
        <end position="717"/>
    </location>
</feature>
<dbReference type="PANTHER" id="PTHR33334">
    <property type="entry name" value="PROTEIN LNK1"/>
    <property type="match status" value="1"/>
</dbReference>
<feature type="compositionally biased region" description="Polar residues" evidence="1">
    <location>
        <begin position="724"/>
        <end position="740"/>
    </location>
</feature>
<feature type="compositionally biased region" description="Polar residues" evidence="1">
    <location>
        <begin position="439"/>
        <end position="454"/>
    </location>
</feature>
<dbReference type="Proteomes" id="UP001497512">
    <property type="component" value="Chromosome 16"/>
</dbReference>
<dbReference type="InterPro" id="IPR039928">
    <property type="entry name" value="LNK"/>
</dbReference>
<feature type="compositionally biased region" description="Polar residues" evidence="1">
    <location>
        <begin position="509"/>
        <end position="527"/>
    </location>
</feature>
<keyword evidence="3" id="KW-1185">Reference proteome</keyword>
<reference evidence="2" key="1">
    <citation type="submission" date="2024-02" db="EMBL/GenBank/DDBJ databases">
        <authorList>
            <consortium name="ELIXIR-Norway"/>
            <consortium name="Elixir Norway"/>
        </authorList>
    </citation>
    <scope>NUCLEOTIDE SEQUENCE</scope>
</reference>
<feature type="region of interest" description="Disordered" evidence="1">
    <location>
        <begin position="503"/>
        <end position="541"/>
    </location>
</feature>
<proteinExistence type="predicted"/>
<dbReference type="EMBL" id="OZ019908">
    <property type="protein sequence ID" value="CAK9207979.1"/>
    <property type="molecule type" value="Genomic_DNA"/>
</dbReference>
<feature type="region of interest" description="Disordered" evidence="1">
    <location>
        <begin position="706"/>
        <end position="750"/>
    </location>
</feature>
<evidence type="ECO:0000256" key="1">
    <source>
        <dbReference type="SAM" id="MobiDB-lite"/>
    </source>
</evidence>
<name>A0ABP0U1Q6_9BRYO</name>
<feature type="region of interest" description="Disordered" evidence="1">
    <location>
        <begin position="432"/>
        <end position="454"/>
    </location>
</feature>
<evidence type="ECO:0000313" key="2">
    <source>
        <dbReference type="EMBL" id="CAK9207979.1"/>
    </source>
</evidence>
<organism evidence="2 3">
    <name type="scientific">Sphagnum troendelagicum</name>
    <dbReference type="NCBI Taxonomy" id="128251"/>
    <lineage>
        <taxon>Eukaryota</taxon>
        <taxon>Viridiplantae</taxon>
        <taxon>Streptophyta</taxon>
        <taxon>Embryophyta</taxon>
        <taxon>Bryophyta</taxon>
        <taxon>Sphagnophytina</taxon>
        <taxon>Sphagnopsida</taxon>
        <taxon>Sphagnales</taxon>
        <taxon>Sphagnaceae</taxon>
        <taxon>Sphagnum</taxon>
    </lineage>
</organism>
<protein>
    <submittedName>
        <fullName evidence="2">Uncharacterized protein</fullName>
    </submittedName>
</protein>
<sequence length="817" mass="89120">MPMFECAGTEQVKAEPMVLGSGDLAVYLNDNMYTEDDISIINPPSKFELGDDDPEDTEIPLYRKESDLGKMDFNWDDNFGTLEDVEKLFRTDSSFGQTCEPDGDGLQWPQGAICSSDLPESDCDGAANDKVDASDMKLEFGSVDTPTCLSLDISQVPIVKEQCLGTDVTSRSLPGPVQLQLPQQLPDLAGSGQMVKGIANAIPPIWKFQDDSEAPSVVFSSSERASRAQVHRARRHAANRKRLGGRFKRHLHSQKTGQEVQRGHQEWHLSQLMPLQMPMHSNLSLPPSVSVQPVPSTIQAVVQPLMPYMPPAYSQPLHPVPTLAPTPSFPGQVHQQPQEMYNGCQQPFSIPHQQPHLNQHQLRPLLEVSIPVPASSPIMTPEEKLEKLRWQQQMQASLAVGQLASQVMTRLDAPVLSKLIAQPQEVLAACEPEPEPEVNTLSSNNPETPLSVGQSSAGALLNEEDETLQAAVLHQLESTMMKLELGTRLDIRDALYRLAESAKKRQLTPADSGNNSQISGDTETSSGALMPSIGGDTSSPRRVSRVVNLSMLETQTNSIDRSIAHLLFHERLLQQPTLTPCCRTETDSSFISRPVQPGSDSLWMWHSTGLPTDWSDAAAADLLEGMAPVMVKGVDNGFATFAETSMHLSQVDTQLAAGSPTAIQSSTDDLTPPFDQQKNLSSYIPNESNVPSQPLQQSNIPRCSMTATEMSSGSANKQGEKLSDSPQASSSQGASNSEQQECYGMKKGVRPSRLQRATGIDELTKYVEEMATLGSPRVKDESLTISNPPLVISSASDKWQPANLFKDSAGHYQKSCC</sequence>
<gene>
    <name evidence="2" type="ORF">CSSPTR1EN2_LOCUS9077</name>
</gene>
<dbReference type="PANTHER" id="PTHR33334:SF5">
    <property type="entry name" value="PROTEIN LNK2"/>
    <property type="match status" value="1"/>
</dbReference>
<evidence type="ECO:0000313" key="3">
    <source>
        <dbReference type="Proteomes" id="UP001497512"/>
    </source>
</evidence>
<accession>A0ABP0U1Q6</accession>